<proteinExistence type="predicted"/>
<comment type="caution">
    <text evidence="1">The sequence shown here is derived from an EMBL/GenBank/DDBJ whole genome shotgun (WGS) entry which is preliminary data.</text>
</comment>
<sequence>GVIFDLEITLIGNNLNYLVTILAIQENLSKRQFSAQLLFYVPY</sequence>
<gene>
    <name evidence="1" type="ORF">S03H2_26463</name>
</gene>
<dbReference type="EMBL" id="BARU01015359">
    <property type="protein sequence ID" value="GAH51054.1"/>
    <property type="molecule type" value="Genomic_DNA"/>
</dbReference>
<protein>
    <submittedName>
        <fullName evidence="1">Uncharacterized protein</fullName>
    </submittedName>
</protein>
<feature type="non-terminal residue" evidence="1">
    <location>
        <position position="1"/>
    </location>
</feature>
<reference evidence="1" key="1">
    <citation type="journal article" date="2014" name="Front. Microbiol.">
        <title>High frequency of phylogenetically diverse reductive dehalogenase-homologous genes in deep subseafloor sedimentary metagenomes.</title>
        <authorList>
            <person name="Kawai M."/>
            <person name="Futagami T."/>
            <person name="Toyoda A."/>
            <person name="Takaki Y."/>
            <person name="Nishi S."/>
            <person name="Hori S."/>
            <person name="Arai W."/>
            <person name="Tsubouchi T."/>
            <person name="Morono Y."/>
            <person name="Uchiyama I."/>
            <person name="Ito T."/>
            <person name="Fujiyama A."/>
            <person name="Inagaki F."/>
            <person name="Takami H."/>
        </authorList>
    </citation>
    <scope>NUCLEOTIDE SEQUENCE</scope>
    <source>
        <strain evidence="1">Expedition CK06-06</strain>
    </source>
</reference>
<evidence type="ECO:0000313" key="1">
    <source>
        <dbReference type="EMBL" id="GAH51054.1"/>
    </source>
</evidence>
<name>X1HB34_9ZZZZ</name>
<accession>X1HB34</accession>
<dbReference type="AlphaFoldDB" id="X1HB34"/>
<organism evidence="1">
    <name type="scientific">marine sediment metagenome</name>
    <dbReference type="NCBI Taxonomy" id="412755"/>
    <lineage>
        <taxon>unclassified sequences</taxon>
        <taxon>metagenomes</taxon>
        <taxon>ecological metagenomes</taxon>
    </lineage>
</organism>